<accession>A0A9P6E4P4</accession>
<dbReference type="EMBL" id="MU157946">
    <property type="protein sequence ID" value="KAF9522430.1"/>
    <property type="molecule type" value="Genomic_DNA"/>
</dbReference>
<comment type="caution">
    <text evidence="3">The sequence shown here is derived from an EMBL/GenBank/DDBJ whole genome shotgun (WGS) entry which is preliminary data.</text>
</comment>
<evidence type="ECO:0000259" key="2">
    <source>
        <dbReference type="PROSITE" id="PS50879"/>
    </source>
</evidence>
<reference evidence="3" key="1">
    <citation type="submission" date="2020-11" db="EMBL/GenBank/DDBJ databases">
        <authorList>
            <consortium name="DOE Joint Genome Institute"/>
            <person name="Ahrendt S."/>
            <person name="Riley R."/>
            <person name="Andreopoulos W."/>
            <person name="Labutti K."/>
            <person name="Pangilinan J."/>
            <person name="Ruiz-Duenas F.J."/>
            <person name="Barrasa J.M."/>
            <person name="Sanchez-Garcia M."/>
            <person name="Camarero S."/>
            <person name="Miyauchi S."/>
            <person name="Serrano A."/>
            <person name="Linde D."/>
            <person name="Babiker R."/>
            <person name="Drula E."/>
            <person name="Ayuso-Fernandez I."/>
            <person name="Pacheco R."/>
            <person name="Padilla G."/>
            <person name="Ferreira P."/>
            <person name="Barriuso J."/>
            <person name="Kellner H."/>
            <person name="Castanera R."/>
            <person name="Alfaro M."/>
            <person name="Ramirez L."/>
            <person name="Pisabarro A.G."/>
            <person name="Kuo A."/>
            <person name="Tritt A."/>
            <person name="Lipzen A."/>
            <person name="He G."/>
            <person name="Yan M."/>
            <person name="Ng V."/>
            <person name="Cullen D."/>
            <person name="Martin F."/>
            <person name="Rosso M.-N."/>
            <person name="Henrissat B."/>
            <person name="Hibbett D."/>
            <person name="Martinez A.T."/>
            <person name="Grigoriev I.V."/>
        </authorList>
    </citation>
    <scope>NUCLEOTIDE SEQUENCE</scope>
    <source>
        <strain evidence="3">CBS 506.95</strain>
    </source>
</reference>
<dbReference type="OrthoDB" id="3253907at2759"/>
<keyword evidence="4" id="KW-1185">Reference proteome</keyword>
<name>A0A9P6E4P4_9AGAR</name>
<evidence type="ECO:0000313" key="4">
    <source>
        <dbReference type="Proteomes" id="UP000807306"/>
    </source>
</evidence>
<dbReference type="AlphaFoldDB" id="A0A9P6E4P4"/>
<dbReference type="GO" id="GO:0003676">
    <property type="term" value="F:nucleic acid binding"/>
    <property type="evidence" value="ECO:0007669"/>
    <property type="project" value="InterPro"/>
</dbReference>
<feature type="region of interest" description="Disordered" evidence="1">
    <location>
        <begin position="48"/>
        <end position="73"/>
    </location>
</feature>
<dbReference type="InterPro" id="IPR012337">
    <property type="entry name" value="RNaseH-like_sf"/>
</dbReference>
<protein>
    <recommendedName>
        <fullName evidence="2">RNase H type-1 domain-containing protein</fullName>
    </recommendedName>
</protein>
<dbReference type="SUPFAM" id="SSF53098">
    <property type="entry name" value="Ribonuclease H-like"/>
    <property type="match status" value="1"/>
</dbReference>
<evidence type="ECO:0000313" key="3">
    <source>
        <dbReference type="EMBL" id="KAF9522430.1"/>
    </source>
</evidence>
<dbReference type="PROSITE" id="PS50879">
    <property type="entry name" value="RNASE_H_1"/>
    <property type="match status" value="1"/>
</dbReference>
<evidence type="ECO:0000256" key="1">
    <source>
        <dbReference type="SAM" id="MobiDB-lite"/>
    </source>
</evidence>
<feature type="compositionally biased region" description="Basic and acidic residues" evidence="1">
    <location>
        <begin position="56"/>
        <end position="65"/>
    </location>
</feature>
<dbReference type="Pfam" id="PF00075">
    <property type="entry name" value="RNase_H"/>
    <property type="match status" value="1"/>
</dbReference>
<dbReference type="InterPro" id="IPR036397">
    <property type="entry name" value="RNaseH_sf"/>
</dbReference>
<dbReference type="Proteomes" id="UP000807306">
    <property type="component" value="Unassembled WGS sequence"/>
</dbReference>
<proteinExistence type="predicted"/>
<organism evidence="3 4">
    <name type="scientific">Crepidotus variabilis</name>
    <dbReference type="NCBI Taxonomy" id="179855"/>
    <lineage>
        <taxon>Eukaryota</taxon>
        <taxon>Fungi</taxon>
        <taxon>Dikarya</taxon>
        <taxon>Basidiomycota</taxon>
        <taxon>Agaricomycotina</taxon>
        <taxon>Agaricomycetes</taxon>
        <taxon>Agaricomycetidae</taxon>
        <taxon>Agaricales</taxon>
        <taxon>Agaricineae</taxon>
        <taxon>Crepidotaceae</taxon>
        <taxon>Crepidotus</taxon>
    </lineage>
</organism>
<dbReference type="InterPro" id="IPR002156">
    <property type="entry name" value="RNaseH_domain"/>
</dbReference>
<dbReference type="GO" id="GO:0004523">
    <property type="term" value="F:RNA-DNA hybrid ribonuclease activity"/>
    <property type="evidence" value="ECO:0007669"/>
    <property type="project" value="InterPro"/>
</dbReference>
<dbReference type="Gene3D" id="3.30.420.10">
    <property type="entry name" value="Ribonuclease H-like superfamily/Ribonuclease H"/>
    <property type="match status" value="1"/>
</dbReference>
<feature type="domain" description="RNase H type-1" evidence="2">
    <location>
        <begin position="1"/>
        <end position="66"/>
    </location>
</feature>
<gene>
    <name evidence="3" type="ORF">CPB83DRAFT_822857</name>
</gene>
<sequence length="354" mass="40335">MVESLTKWRHKYEDRGWLNIGNSNEIKTTIARLLERKAPTTLQWVKGHSGLAGNEGADKAAEAGRTKPANSDDINTEIRRSLGLPGAKLRTLTQGSAYRAIREIRMKEPRHKISIERPSTLRNMKTAMEGATSLTGRNLSDKQIWVSLAHKDFSKKIRNFMWTIMHDGYKIGHFWSHLAGYEERGICKSCHAEESIEHVLTKCNAPGQKEIWDLAGEIWEQRNTEWIRPGMGEILACGTTDLKDADGKPWKGDSRLYRILISESAHLIWKLRNGRVINNEANKSKREIENRWRAALNSRLRLDCLMVNSKYGSRSNKAQVVKRTWLDSLQDKQSLPEDWIWRAGVLVGSRAGVG</sequence>